<sequence>MVGAKPLCLETEQLKKVIARLEFEEKGLLQVVNDLKNFRFSMDRLSAIPSGERATMMLDSIIQQLSAIGDAKIKLEQEWRKIIQDFELADQYFATFTTPSQFDSLKSSFLFPMFSLGSVGPYQNYFITNADQHHPLVLNLMYAHSSTSLSNVPYNLTDMSISGIGMLANGSQISGKIQVEPSSNTFEVEKDGLLGSPGIGNANCQSGIEDQKLSVGIKASLVDSNKGIENGKFPQKVLSLDGDVMIPAPSQLDEMFLAGALISEKIEGNMSDSKLADEKSPVSLNFKLGNAEAKAGIENHSVGAEIKANPAKVGVNVELLNWFGYEPLDEWFGVEWDPYIVIEASIGSAGVKAQVGMENEIYAAYGIGLGIKFGAEKD</sequence>
<accession>A0AAJ1WI30</accession>
<dbReference type="AlphaFoldDB" id="A0AAJ1WI30"/>
<dbReference type="RefSeq" id="WP_307255968.1">
    <property type="nucleotide sequence ID" value="NZ_JAUSUC010000003.1"/>
</dbReference>
<evidence type="ECO:0000313" key="2">
    <source>
        <dbReference type="Proteomes" id="UP001237207"/>
    </source>
</evidence>
<evidence type="ECO:0000313" key="1">
    <source>
        <dbReference type="EMBL" id="MDQ0213963.1"/>
    </source>
</evidence>
<reference evidence="1" key="1">
    <citation type="submission" date="2023-07" db="EMBL/GenBank/DDBJ databases">
        <title>Genomic Encyclopedia of Type Strains, Phase IV (KMG-IV): sequencing the most valuable type-strain genomes for metagenomic binning, comparative biology and taxonomic classification.</title>
        <authorList>
            <person name="Goeker M."/>
        </authorList>
    </citation>
    <scope>NUCLEOTIDE SEQUENCE</scope>
    <source>
        <strain evidence="1">DSM 23947</strain>
    </source>
</reference>
<keyword evidence="2" id="KW-1185">Reference proteome</keyword>
<protein>
    <submittedName>
        <fullName evidence="1">Uncharacterized protein</fullName>
    </submittedName>
</protein>
<dbReference type="EMBL" id="JAUSUC010000003">
    <property type="protein sequence ID" value="MDQ0213963.1"/>
    <property type="molecule type" value="Genomic_DNA"/>
</dbReference>
<name>A0AAJ1WI30_9BACI</name>
<proteinExistence type="predicted"/>
<dbReference type="Proteomes" id="UP001237207">
    <property type="component" value="Unassembled WGS sequence"/>
</dbReference>
<comment type="caution">
    <text evidence="1">The sequence shown here is derived from an EMBL/GenBank/DDBJ whole genome shotgun (WGS) entry which is preliminary data.</text>
</comment>
<organism evidence="1 2">
    <name type="scientific">Oikeobacillus pervagus</name>
    <dbReference type="NCBI Taxonomy" id="1325931"/>
    <lineage>
        <taxon>Bacteria</taxon>
        <taxon>Bacillati</taxon>
        <taxon>Bacillota</taxon>
        <taxon>Bacilli</taxon>
        <taxon>Bacillales</taxon>
        <taxon>Bacillaceae</taxon>
        <taxon>Oikeobacillus</taxon>
    </lineage>
</organism>
<gene>
    <name evidence="1" type="ORF">J2S13_000358</name>
</gene>